<name>A0ABR3PZV5_9TREE</name>
<accession>A0ABR3PZV5</accession>
<keyword evidence="2" id="KW-1185">Reference proteome</keyword>
<dbReference type="Proteomes" id="UP001565368">
    <property type="component" value="Unassembled WGS sequence"/>
</dbReference>
<evidence type="ECO:0008006" key="3">
    <source>
        <dbReference type="Google" id="ProtNLM"/>
    </source>
</evidence>
<evidence type="ECO:0000313" key="2">
    <source>
        <dbReference type="Proteomes" id="UP001565368"/>
    </source>
</evidence>
<organism evidence="1 2">
    <name type="scientific">Vanrija albida</name>
    <dbReference type="NCBI Taxonomy" id="181172"/>
    <lineage>
        <taxon>Eukaryota</taxon>
        <taxon>Fungi</taxon>
        <taxon>Dikarya</taxon>
        <taxon>Basidiomycota</taxon>
        <taxon>Agaricomycotina</taxon>
        <taxon>Tremellomycetes</taxon>
        <taxon>Trichosporonales</taxon>
        <taxon>Trichosporonaceae</taxon>
        <taxon>Vanrija</taxon>
    </lineage>
</organism>
<dbReference type="RefSeq" id="XP_069207781.1">
    <property type="nucleotide sequence ID" value="XM_069355710.1"/>
</dbReference>
<gene>
    <name evidence="1" type="ORF">Q8F55_007273</name>
</gene>
<comment type="caution">
    <text evidence="1">The sequence shown here is derived from an EMBL/GenBank/DDBJ whole genome shotgun (WGS) entry which is preliminary data.</text>
</comment>
<proteinExistence type="predicted"/>
<protein>
    <recommendedName>
        <fullName evidence="3">Ig-like domain-containing protein</fullName>
    </recommendedName>
</protein>
<dbReference type="EMBL" id="JBBXJM010000005">
    <property type="protein sequence ID" value="KAL1407837.1"/>
    <property type="molecule type" value="Genomic_DNA"/>
</dbReference>
<dbReference type="GeneID" id="95988316"/>
<reference evidence="1 2" key="1">
    <citation type="submission" date="2023-08" db="EMBL/GenBank/DDBJ databases">
        <title>Annotated Genome Sequence of Vanrija albida AlHP1.</title>
        <authorList>
            <person name="Herzog R."/>
        </authorList>
    </citation>
    <scope>NUCLEOTIDE SEQUENCE [LARGE SCALE GENOMIC DNA]</scope>
    <source>
        <strain evidence="1 2">AlHP1</strain>
    </source>
</reference>
<evidence type="ECO:0000313" key="1">
    <source>
        <dbReference type="EMBL" id="KAL1407837.1"/>
    </source>
</evidence>
<sequence>MAKGGPQYSSVACYSSSLEQIQGCCSTANGIYGSQNASTFKATNPQGFAWFTANGTTLGPDVASCVAYASAATLLSCVKGNISDEHNYKCSSTTAASAGHSRLSTPVGLALLGLLAGTVLAL</sequence>